<dbReference type="InterPro" id="IPR050386">
    <property type="entry name" value="Glycosyl_hydrolase_5"/>
</dbReference>
<keyword evidence="4" id="KW-0326">Glycosidase</keyword>
<dbReference type="Proteomes" id="UP000070444">
    <property type="component" value="Unassembled WGS sequence"/>
</dbReference>
<dbReference type="EC" id="3.2.1.58" evidence="7"/>
<dbReference type="GO" id="GO:0004338">
    <property type="term" value="F:glucan exo-1,3-beta-glucosidase activity"/>
    <property type="evidence" value="ECO:0007669"/>
    <property type="project" value="UniProtKB-EC"/>
</dbReference>
<keyword evidence="9" id="KW-1185">Reference proteome</keyword>
<organism evidence="8 9">
    <name type="scientific">Conidiobolus coronatus (strain ATCC 28846 / CBS 209.66 / NRRL 28638)</name>
    <name type="common">Delacroixia coronata</name>
    <dbReference type="NCBI Taxonomy" id="796925"/>
    <lineage>
        <taxon>Eukaryota</taxon>
        <taxon>Fungi</taxon>
        <taxon>Fungi incertae sedis</taxon>
        <taxon>Zoopagomycota</taxon>
        <taxon>Entomophthoromycotina</taxon>
        <taxon>Entomophthoromycetes</taxon>
        <taxon>Entomophthorales</taxon>
        <taxon>Ancylistaceae</taxon>
        <taxon>Conidiobolus</taxon>
    </lineage>
</organism>
<sequence length="222" mass="25615">MFGVLNEPAIYLTNNTEGVRQWYKDSYNVIRNNGTEGPALVFHEGFLGIKKWQGFMPNNTYKRVTIDTHNYLIFDKDLVRLPLADQVSFPCKSWKPDFIESDSKFGWTMCGEFSVATNDCGYWLNGVGLGARYEGTYQLEPGPAACPTCTCKNDGDYKSFSTDKKNLLLRFMELQMDAFEQSLGWFFWNFKTENHVNPFWDYFLALDQGWAPKDASQRTNKC</sequence>
<accession>A0A137PA49</accession>
<dbReference type="OrthoDB" id="62120at2759"/>
<dbReference type="PANTHER" id="PTHR31297:SF34">
    <property type="entry name" value="GLUCAN 1,3-BETA-GLUCOSIDASE 2"/>
    <property type="match status" value="1"/>
</dbReference>
<dbReference type="InterPro" id="IPR017853">
    <property type="entry name" value="GH"/>
</dbReference>
<dbReference type="GO" id="GO:0009986">
    <property type="term" value="C:cell surface"/>
    <property type="evidence" value="ECO:0007669"/>
    <property type="project" value="TreeGrafter"/>
</dbReference>
<dbReference type="GO" id="GO:0071555">
    <property type="term" value="P:cell wall organization"/>
    <property type="evidence" value="ECO:0007669"/>
    <property type="project" value="UniProtKB-KW"/>
</dbReference>
<dbReference type="EMBL" id="KQ964465">
    <property type="protein sequence ID" value="KXN71889.1"/>
    <property type="molecule type" value="Genomic_DNA"/>
</dbReference>
<evidence type="ECO:0000256" key="4">
    <source>
        <dbReference type="ARBA" id="ARBA00023295"/>
    </source>
</evidence>
<dbReference type="AlphaFoldDB" id="A0A137PA49"/>
<dbReference type="GO" id="GO:0009251">
    <property type="term" value="P:glucan catabolic process"/>
    <property type="evidence" value="ECO:0007669"/>
    <property type="project" value="TreeGrafter"/>
</dbReference>
<reference evidence="8 9" key="1">
    <citation type="journal article" date="2015" name="Genome Biol. Evol.">
        <title>Phylogenomic analyses indicate that early fungi evolved digesting cell walls of algal ancestors of land plants.</title>
        <authorList>
            <person name="Chang Y."/>
            <person name="Wang S."/>
            <person name="Sekimoto S."/>
            <person name="Aerts A.L."/>
            <person name="Choi C."/>
            <person name="Clum A."/>
            <person name="LaButti K.M."/>
            <person name="Lindquist E.A."/>
            <person name="Yee Ngan C."/>
            <person name="Ohm R.A."/>
            <person name="Salamov A.A."/>
            <person name="Grigoriev I.V."/>
            <person name="Spatafora J.W."/>
            <person name="Berbee M.L."/>
        </authorList>
    </citation>
    <scope>NUCLEOTIDE SEQUENCE [LARGE SCALE GENOMIC DNA]</scope>
    <source>
        <strain evidence="8 9">NRRL 28638</strain>
    </source>
</reference>
<dbReference type="SUPFAM" id="SSF51445">
    <property type="entry name" value="(Trans)glycosidases"/>
    <property type="match status" value="1"/>
</dbReference>
<dbReference type="OMA" id="CADINNW"/>
<evidence type="ECO:0000256" key="6">
    <source>
        <dbReference type="ARBA" id="ARBA00036824"/>
    </source>
</evidence>
<evidence type="ECO:0000256" key="2">
    <source>
        <dbReference type="ARBA" id="ARBA00022801"/>
    </source>
</evidence>
<evidence type="ECO:0000256" key="5">
    <source>
        <dbReference type="ARBA" id="ARBA00023316"/>
    </source>
</evidence>
<dbReference type="Gene3D" id="3.20.20.80">
    <property type="entry name" value="Glycosidases"/>
    <property type="match status" value="1"/>
</dbReference>
<evidence type="ECO:0000313" key="9">
    <source>
        <dbReference type="Proteomes" id="UP000070444"/>
    </source>
</evidence>
<keyword evidence="5" id="KW-0961">Cell wall biogenesis/degradation</keyword>
<comment type="similarity">
    <text evidence="1">Belongs to the glycosyl hydrolase 5 (cellulase A) family.</text>
</comment>
<dbReference type="PANTHER" id="PTHR31297">
    <property type="entry name" value="GLUCAN ENDO-1,6-BETA-GLUCOSIDASE B"/>
    <property type="match status" value="1"/>
</dbReference>
<comment type="catalytic activity">
    <reaction evidence="6">
        <text>Successive hydrolysis of beta-D-glucose units from the non-reducing ends of (1-&gt;3)-beta-D-glucans, releasing alpha-glucose.</text>
        <dbReference type="EC" id="3.2.1.58"/>
    </reaction>
</comment>
<dbReference type="GO" id="GO:0005576">
    <property type="term" value="C:extracellular region"/>
    <property type="evidence" value="ECO:0007669"/>
    <property type="project" value="TreeGrafter"/>
</dbReference>
<gene>
    <name evidence="8" type="ORF">CONCODRAFT_37722</name>
</gene>
<evidence type="ECO:0000313" key="8">
    <source>
        <dbReference type="EMBL" id="KXN71889.1"/>
    </source>
</evidence>
<evidence type="ECO:0000256" key="3">
    <source>
        <dbReference type="ARBA" id="ARBA00023180"/>
    </source>
</evidence>
<proteinExistence type="inferred from homology"/>
<name>A0A137PA49_CONC2</name>
<evidence type="ECO:0000256" key="7">
    <source>
        <dbReference type="ARBA" id="ARBA00038929"/>
    </source>
</evidence>
<protein>
    <recommendedName>
        <fullName evidence="7">glucan 1,3-beta-glucosidase</fullName>
        <ecNumber evidence="7">3.2.1.58</ecNumber>
    </recommendedName>
</protein>
<keyword evidence="3" id="KW-0325">Glycoprotein</keyword>
<keyword evidence="2 8" id="KW-0378">Hydrolase</keyword>
<dbReference type="STRING" id="796925.A0A137PA49"/>
<evidence type="ECO:0000256" key="1">
    <source>
        <dbReference type="ARBA" id="ARBA00005641"/>
    </source>
</evidence>